<dbReference type="GeneID" id="20191757"/>
<dbReference type="Proteomes" id="UP000018817">
    <property type="component" value="Unassembled WGS sequence"/>
</dbReference>
<dbReference type="AlphaFoldDB" id="W2Q3G5"/>
<sequence length="61" mass="6778">MAAECFPGCVGLIDETALPPSHCPAVDGSSYWDKKKTTRICLNEWNFIVRDFATLIEESIS</sequence>
<dbReference type="RefSeq" id="XP_008906992.1">
    <property type="nucleotide sequence ID" value="XM_008908744.1"/>
</dbReference>
<evidence type="ECO:0000313" key="2">
    <source>
        <dbReference type="Proteomes" id="UP000018817"/>
    </source>
</evidence>
<gene>
    <name evidence="1" type="ORF">PPTG_23158</name>
</gene>
<dbReference type="VEuPathDB" id="FungiDB:PPTG_23158"/>
<evidence type="ECO:0000313" key="1">
    <source>
        <dbReference type="EMBL" id="ETN07707.1"/>
    </source>
</evidence>
<accession>W2Q3G5</accession>
<name>W2Q3G5_PHYN3</name>
<proteinExistence type="predicted"/>
<organism evidence="1 2">
    <name type="scientific">Phytophthora nicotianae (strain INRA-310)</name>
    <name type="common">Phytophthora parasitica</name>
    <dbReference type="NCBI Taxonomy" id="761204"/>
    <lineage>
        <taxon>Eukaryota</taxon>
        <taxon>Sar</taxon>
        <taxon>Stramenopiles</taxon>
        <taxon>Oomycota</taxon>
        <taxon>Peronosporomycetes</taxon>
        <taxon>Peronosporales</taxon>
        <taxon>Peronosporaceae</taxon>
        <taxon>Phytophthora</taxon>
    </lineage>
</organism>
<reference evidence="1 2" key="2">
    <citation type="submission" date="2013-11" db="EMBL/GenBank/DDBJ databases">
        <title>The Genome Sequence of Phytophthora parasitica INRA-310.</title>
        <authorList>
            <consortium name="The Broad Institute Genomics Platform"/>
            <person name="Russ C."/>
            <person name="Tyler B."/>
            <person name="Panabieres F."/>
            <person name="Shan W."/>
            <person name="Tripathy S."/>
            <person name="Grunwald N."/>
            <person name="Machado M."/>
            <person name="Johnson C.S."/>
            <person name="Arredondo F."/>
            <person name="Hong C."/>
            <person name="Coffey M."/>
            <person name="Young S.K."/>
            <person name="Zeng Q."/>
            <person name="Gargeya S."/>
            <person name="Fitzgerald M."/>
            <person name="Abouelleil A."/>
            <person name="Alvarado L."/>
            <person name="Chapman S.B."/>
            <person name="Gainer-Dewar J."/>
            <person name="Goldberg J."/>
            <person name="Griggs A."/>
            <person name="Gujja S."/>
            <person name="Hansen M."/>
            <person name="Howarth C."/>
            <person name="Imamovic A."/>
            <person name="Ireland A."/>
            <person name="Larimer J."/>
            <person name="McCowan C."/>
            <person name="Murphy C."/>
            <person name="Pearson M."/>
            <person name="Poon T.W."/>
            <person name="Priest M."/>
            <person name="Roberts A."/>
            <person name="Saif S."/>
            <person name="Shea T."/>
            <person name="Sykes S."/>
            <person name="Wortman J."/>
            <person name="Nusbaum C."/>
            <person name="Birren B."/>
        </authorList>
    </citation>
    <scope>NUCLEOTIDE SEQUENCE [LARGE SCALE GENOMIC DNA]</scope>
    <source>
        <strain evidence="1 2">INRA-310</strain>
    </source>
</reference>
<dbReference type="EMBL" id="KI669591">
    <property type="protein sequence ID" value="ETN07707.1"/>
    <property type="molecule type" value="Genomic_DNA"/>
</dbReference>
<protein>
    <submittedName>
        <fullName evidence="1">Uncharacterized protein</fullName>
    </submittedName>
</protein>
<reference evidence="2" key="1">
    <citation type="submission" date="2011-12" db="EMBL/GenBank/DDBJ databases">
        <authorList>
            <consortium name="The Broad Institute Genome Sequencing Platform"/>
            <person name="Russ C."/>
            <person name="Tyler B."/>
            <person name="Panabieres F."/>
            <person name="Shan W."/>
            <person name="Tripathy S."/>
            <person name="Grunwald N."/>
            <person name="Machado M."/>
            <person name="Young S.K."/>
            <person name="Zeng Q."/>
            <person name="Gargeya S."/>
            <person name="Fitzgerald M."/>
            <person name="Haas B."/>
            <person name="Abouelleil A."/>
            <person name="Alvarado L."/>
            <person name="Arachchi H.M."/>
            <person name="Berlin A."/>
            <person name="Chapman S.B."/>
            <person name="Gearin G."/>
            <person name="Goldberg J."/>
            <person name="Griggs A."/>
            <person name="Gujja S."/>
            <person name="Hansen M."/>
            <person name="Heiman D."/>
            <person name="Howarth C."/>
            <person name="Larimer J."/>
            <person name="Lui A."/>
            <person name="MacDonald P.J.P."/>
            <person name="McCowen C."/>
            <person name="Montmayeur A."/>
            <person name="Murphy C."/>
            <person name="Neiman D."/>
            <person name="Pearson M."/>
            <person name="Priest M."/>
            <person name="Roberts A."/>
            <person name="Saif S."/>
            <person name="Shea T."/>
            <person name="Sisk P."/>
            <person name="Stolte C."/>
            <person name="Sykes S."/>
            <person name="Wortman J."/>
            <person name="Nusbaum C."/>
            <person name="Birren B."/>
        </authorList>
    </citation>
    <scope>NUCLEOTIDE SEQUENCE [LARGE SCALE GENOMIC DNA]</scope>
    <source>
        <strain evidence="2">INRA-310</strain>
    </source>
</reference>